<keyword evidence="2" id="KW-0472">Membrane</keyword>
<dbReference type="AlphaFoldDB" id="A0A7N5JJ54"/>
<keyword evidence="2" id="KW-0812">Transmembrane</keyword>
<dbReference type="GeneTree" id="ENSGT01030000238029"/>
<protein>
    <submittedName>
        <fullName evidence="3">Uncharacterized protein</fullName>
    </submittedName>
</protein>
<evidence type="ECO:0000256" key="1">
    <source>
        <dbReference type="SAM" id="MobiDB-lite"/>
    </source>
</evidence>
<reference evidence="3" key="3">
    <citation type="submission" date="2025-09" db="UniProtKB">
        <authorList>
            <consortium name="Ensembl"/>
        </authorList>
    </citation>
    <scope>IDENTIFICATION</scope>
</reference>
<dbReference type="InParanoid" id="A0A7N5JJ54"/>
<accession>A0A7N5JJ54</accession>
<feature type="transmembrane region" description="Helical" evidence="2">
    <location>
        <begin position="88"/>
        <end position="112"/>
    </location>
</feature>
<evidence type="ECO:0000313" key="3">
    <source>
        <dbReference type="Ensembl" id="ENSAMEP00000026259.1"/>
    </source>
</evidence>
<proteinExistence type="predicted"/>
<evidence type="ECO:0000256" key="2">
    <source>
        <dbReference type="SAM" id="Phobius"/>
    </source>
</evidence>
<reference evidence="3" key="2">
    <citation type="submission" date="2025-08" db="UniProtKB">
        <authorList>
            <consortium name="Ensembl"/>
        </authorList>
    </citation>
    <scope>IDENTIFICATION</scope>
</reference>
<sequence>MAAVQFAGSPQMPREPPPEQSNGFRCLSARLCALRPDDNNSARTEIHLLFDQLISENYSKGGGVAPEVGGVHFKPAVPQASTSVSHLLVFQVFAHSFPVACSVFCCFVWVIFSHLSDHSR</sequence>
<reference evidence="3 4" key="1">
    <citation type="journal article" date="2010" name="Nature">
        <title>The sequence and de novo assembly of the giant panda genome.</title>
        <authorList>
            <person name="Li R."/>
            <person name="Fan W."/>
            <person name="Tian G."/>
            <person name="Zhu H."/>
            <person name="He L."/>
            <person name="Cai J."/>
            <person name="Huang Q."/>
            <person name="Cai Q."/>
            <person name="Li B."/>
            <person name="Bai Y."/>
            <person name="Zhang Z."/>
            <person name="Zhang Y."/>
            <person name="Wang W."/>
            <person name="Li J."/>
            <person name="Wei F."/>
            <person name="Li H."/>
            <person name="Jian M."/>
            <person name="Li J."/>
            <person name="Zhang Z."/>
            <person name="Nielsen R."/>
            <person name="Li D."/>
            <person name="Gu W."/>
            <person name="Yang Z."/>
            <person name="Xuan Z."/>
            <person name="Ryder O.A."/>
            <person name="Leung F.C."/>
            <person name="Zhou Y."/>
            <person name="Cao J."/>
            <person name="Sun X."/>
            <person name="Fu Y."/>
            <person name="Fang X."/>
            <person name="Guo X."/>
            <person name="Wang B."/>
            <person name="Hou R."/>
            <person name="Shen F."/>
            <person name="Mu B."/>
            <person name="Ni P."/>
            <person name="Lin R."/>
            <person name="Qian W."/>
            <person name="Wang G."/>
            <person name="Yu C."/>
            <person name="Nie W."/>
            <person name="Wang J."/>
            <person name="Wu Z."/>
            <person name="Liang H."/>
            <person name="Min J."/>
            <person name="Wu Q."/>
            <person name="Cheng S."/>
            <person name="Ruan J."/>
            <person name="Wang M."/>
            <person name="Shi Z."/>
            <person name="Wen M."/>
            <person name="Liu B."/>
            <person name="Ren X."/>
            <person name="Zheng H."/>
            <person name="Dong D."/>
            <person name="Cook K."/>
            <person name="Shan G."/>
            <person name="Zhang H."/>
            <person name="Kosiol C."/>
            <person name="Xie X."/>
            <person name="Lu Z."/>
            <person name="Zheng H."/>
            <person name="Li Y."/>
            <person name="Steiner C.C."/>
            <person name="Lam T.T."/>
            <person name="Lin S."/>
            <person name="Zhang Q."/>
            <person name="Li G."/>
            <person name="Tian J."/>
            <person name="Gong T."/>
            <person name="Liu H."/>
            <person name="Zhang D."/>
            <person name="Fang L."/>
            <person name="Ye C."/>
            <person name="Zhang J."/>
            <person name="Hu W."/>
            <person name="Xu A."/>
            <person name="Ren Y."/>
            <person name="Zhang G."/>
            <person name="Bruford M.W."/>
            <person name="Li Q."/>
            <person name="Ma L."/>
            <person name="Guo Y."/>
            <person name="An N."/>
            <person name="Hu Y."/>
            <person name="Zheng Y."/>
            <person name="Shi Y."/>
            <person name="Li Z."/>
            <person name="Liu Q."/>
            <person name="Chen Y."/>
            <person name="Zhao J."/>
            <person name="Qu N."/>
            <person name="Zhao S."/>
            <person name="Tian F."/>
            <person name="Wang X."/>
            <person name="Wang H."/>
            <person name="Xu L."/>
            <person name="Liu X."/>
            <person name="Vinar T."/>
            <person name="Wang Y."/>
            <person name="Lam T.W."/>
            <person name="Yiu S.M."/>
            <person name="Liu S."/>
            <person name="Zhang H."/>
            <person name="Li D."/>
            <person name="Huang Y."/>
            <person name="Wang X."/>
            <person name="Yang G."/>
            <person name="Jiang Z."/>
            <person name="Wang J."/>
            <person name="Qin N."/>
            <person name="Li L."/>
            <person name="Li J."/>
            <person name="Bolund L."/>
            <person name="Kristiansen K."/>
            <person name="Wong G.K."/>
            <person name="Olson M."/>
            <person name="Zhang X."/>
            <person name="Li S."/>
            <person name="Yang H."/>
            <person name="Wang J."/>
            <person name="Wang J."/>
        </authorList>
    </citation>
    <scope>NUCLEOTIDE SEQUENCE [LARGE SCALE GENOMIC DNA]</scope>
</reference>
<dbReference type="Proteomes" id="UP000008912">
    <property type="component" value="Unassembled WGS sequence"/>
</dbReference>
<organism evidence="3 4">
    <name type="scientific">Ailuropoda melanoleuca</name>
    <name type="common">Giant panda</name>
    <dbReference type="NCBI Taxonomy" id="9646"/>
    <lineage>
        <taxon>Eukaryota</taxon>
        <taxon>Metazoa</taxon>
        <taxon>Chordata</taxon>
        <taxon>Craniata</taxon>
        <taxon>Vertebrata</taxon>
        <taxon>Euteleostomi</taxon>
        <taxon>Mammalia</taxon>
        <taxon>Eutheria</taxon>
        <taxon>Laurasiatheria</taxon>
        <taxon>Carnivora</taxon>
        <taxon>Caniformia</taxon>
        <taxon>Ursidae</taxon>
        <taxon>Ailuropoda</taxon>
    </lineage>
</organism>
<evidence type="ECO:0000313" key="4">
    <source>
        <dbReference type="Proteomes" id="UP000008912"/>
    </source>
</evidence>
<keyword evidence="2" id="KW-1133">Transmembrane helix</keyword>
<name>A0A7N5JJ54_AILME</name>
<feature type="region of interest" description="Disordered" evidence="1">
    <location>
        <begin position="1"/>
        <end position="22"/>
    </location>
</feature>
<dbReference type="Ensembl" id="ENSAMET00000029704.1">
    <property type="protein sequence ID" value="ENSAMEP00000026259.1"/>
    <property type="gene ID" value="ENSAMEG00000027122.1"/>
</dbReference>
<keyword evidence="4" id="KW-1185">Reference proteome</keyword>